<dbReference type="Gene3D" id="3.40.50.2000">
    <property type="entry name" value="Glycogen Phosphorylase B"/>
    <property type="match status" value="1"/>
</dbReference>
<evidence type="ECO:0008006" key="3">
    <source>
        <dbReference type="Google" id="ProtNLM"/>
    </source>
</evidence>
<dbReference type="SUPFAM" id="SSF53756">
    <property type="entry name" value="UDP-Glycosyltransferase/glycogen phosphorylase"/>
    <property type="match status" value="1"/>
</dbReference>
<name>A0ABN1UVE4_9ACTN</name>
<evidence type="ECO:0000313" key="2">
    <source>
        <dbReference type="Proteomes" id="UP001501371"/>
    </source>
</evidence>
<organism evidence="1 2">
    <name type="scientific">Streptomyces hebeiensis</name>
    <dbReference type="NCBI Taxonomy" id="229486"/>
    <lineage>
        <taxon>Bacteria</taxon>
        <taxon>Bacillati</taxon>
        <taxon>Actinomycetota</taxon>
        <taxon>Actinomycetes</taxon>
        <taxon>Kitasatosporales</taxon>
        <taxon>Streptomycetaceae</taxon>
        <taxon>Streptomyces</taxon>
    </lineage>
</organism>
<sequence>MNGPLTVLFAPESAYGPTNNCVGIGDVLRRRGHRVVFAAEASWKGRLTPLGFEEELVDLAPPPETPQEAGQFWKDFVRDTAPEFRKPTIEQLGTWVRPVWEELVAGARYCEPQLKKIVDRVRPDVIVEDNVVCFPALTTADVPFVRIVSCNPLEVKGGTRSPALLRIPVR</sequence>
<keyword evidence="2" id="KW-1185">Reference proteome</keyword>
<dbReference type="Proteomes" id="UP001501371">
    <property type="component" value="Unassembled WGS sequence"/>
</dbReference>
<reference evidence="1 2" key="1">
    <citation type="journal article" date="2019" name="Int. J. Syst. Evol. Microbiol.">
        <title>The Global Catalogue of Microorganisms (GCM) 10K type strain sequencing project: providing services to taxonomists for standard genome sequencing and annotation.</title>
        <authorList>
            <consortium name="The Broad Institute Genomics Platform"/>
            <consortium name="The Broad Institute Genome Sequencing Center for Infectious Disease"/>
            <person name="Wu L."/>
            <person name="Ma J."/>
        </authorList>
    </citation>
    <scope>NUCLEOTIDE SEQUENCE [LARGE SCALE GENOMIC DNA]</scope>
    <source>
        <strain evidence="1 2">JCM 12696</strain>
    </source>
</reference>
<evidence type="ECO:0000313" key="1">
    <source>
        <dbReference type="EMBL" id="GAA1165996.1"/>
    </source>
</evidence>
<accession>A0ABN1UVE4</accession>
<proteinExistence type="predicted"/>
<protein>
    <recommendedName>
        <fullName evidence="3">Glycosyl transferase</fullName>
    </recommendedName>
</protein>
<dbReference type="EMBL" id="BAAAKV010000017">
    <property type="protein sequence ID" value="GAA1165996.1"/>
    <property type="molecule type" value="Genomic_DNA"/>
</dbReference>
<comment type="caution">
    <text evidence="1">The sequence shown here is derived from an EMBL/GenBank/DDBJ whole genome shotgun (WGS) entry which is preliminary data.</text>
</comment>
<gene>
    <name evidence="1" type="ORF">GCM10009654_23630</name>
</gene>
<dbReference type="RefSeq" id="WP_344274186.1">
    <property type="nucleotide sequence ID" value="NZ_BAAAKV010000017.1"/>
</dbReference>